<keyword evidence="2" id="KW-1185">Reference proteome</keyword>
<organism evidence="1 2">
    <name type="scientific">Brachionus plicatilis</name>
    <name type="common">Marine rotifer</name>
    <name type="synonym">Brachionus muelleri</name>
    <dbReference type="NCBI Taxonomy" id="10195"/>
    <lineage>
        <taxon>Eukaryota</taxon>
        <taxon>Metazoa</taxon>
        <taxon>Spiralia</taxon>
        <taxon>Gnathifera</taxon>
        <taxon>Rotifera</taxon>
        <taxon>Eurotatoria</taxon>
        <taxon>Monogononta</taxon>
        <taxon>Pseudotrocha</taxon>
        <taxon>Ploima</taxon>
        <taxon>Brachionidae</taxon>
        <taxon>Brachionus</taxon>
    </lineage>
</organism>
<gene>
    <name evidence="1" type="ORF">BpHYR1_004955</name>
</gene>
<comment type="caution">
    <text evidence="1">The sequence shown here is derived from an EMBL/GenBank/DDBJ whole genome shotgun (WGS) entry which is preliminary data.</text>
</comment>
<sequence length="65" mass="7809">MIYLAHQDQTRLRKNFKKKRQHILGSATKFEHLKKEKIRFIIILDCSGFGAVKFISIRSFQFRKI</sequence>
<protein>
    <submittedName>
        <fullName evidence="1">Uncharacterized protein</fullName>
    </submittedName>
</protein>
<name>A0A3M7RJB6_BRAPC</name>
<evidence type="ECO:0000313" key="2">
    <source>
        <dbReference type="Proteomes" id="UP000276133"/>
    </source>
</evidence>
<dbReference type="EMBL" id="REGN01003243">
    <property type="protein sequence ID" value="RNA23663.1"/>
    <property type="molecule type" value="Genomic_DNA"/>
</dbReference>
<accession>A0A3M7RJB6</accession>
<proteinExistence type="predicted"/>
<evidence type="ECO:0000313" key="1">
    <source>
        <dbReference type="EMBL" id="RNA23663.1"/>
    </source>
</evidence>
<dbReference type="AlphaFoldDB" id="A0A3M7RJB6"/>
<dbReference type="Proteomes" id="UP000276133">
    <property type="component" value="Unassembled WGS sequence"/>
</dbReference>
<reference evidence="1 2" key="1">
    <citation type="journal article" date="2018" name="Sci. Rep.">
        <title>Genomic signatures of local adaptation to the degree of environmental predictability in rotifers.</title>
        <authorList>
            <person name="Franch-Gras L."/>
            <person name="Hahn C."/>
            <person name="Garcia-Roger E.M."/>
            <person name="Carmona M.J."/>
            <person name="Serra M."/>
            <person name="Gomez A."/>
        </authorList>
    </citation>
    <scope>NUCLEOTIDE SEQUENCE [LARGE SCALE GENOMIC DNA]</scope>
    <source>
        <strain evidence="1">HYR1</strain>
    </source>
</reference>